<dbReference type="InterPro" id="IPR004152">
    <property type="entry name" value="GAT_dom"/>
</dbReference>
<reference evidence="9 10" key="2">
    <citation type="submission" date="2018-11" db="EMBL/GenBank/DDBJ databases">
        <authorList>
            <consortium name="Pathogen Informatics"/>
        </authorList>
    </citation>
    <scope>NUCLEOTIDE SEQUENCE [LARGE SCALE GENOMIC DNA]</scope>
    <source>
        <strain evidence="9 10">MHpl1</strain>
    </source>
</reference>
<dbReference type="Pfam" id="PF00790">
    <property type="entry name" value="VHS"/>
    <property type="match status" value="1"/>
</dbReference>
<evidence type="ECO:0000256" key="4">
    <source>
        <dbReference type="ARBA" id="ARBA00022448"/>
    </source>
</evidence>
<dbReference type="OrthoDB" id="447025at2759"/>
<organism evidence="11">
    <name type="scientific">Haemonchus placei</name>
    <name type="common">Barber's pole worm</name>
    <dbReference type="NCBI Taxonomy" id="6290"/>
    <lineage>
        <taxon>Eukaryota</taxon>
        <taxon>Metazoa</taxon>
        <taxon>Ecdysozoa</taxon>
        <taxon>Nematoda</taxon>
        <taxon>Chromadorea</taxon>
        <taxon>Rhabditida</taxon>
        <taxon>Rhabditina</taxon>
        <taxon>Rhabditomorpha</taxon>
        <taxon>Strongyloidea</taxon>
        <taxon>Trichostrongylidae</taxon>
        <taxon>Haemonchus</taxon>
    </lineage>
</organism>
<dbReference type="AlphaFoldDB" id="A0A0N4W0L7"/>
<evidence type="ECO:0000313" key="11">
    <source>
        <dbReference type="WBParaSite" id="HPLM_0000311101-mRNA-1"/>
    </source>
</evidence>
<dbReference type="InterPro" id="IPR027422">
    <property type="entry name" value="GGA1-3"/>
</dbReference>
<dbReference type="GO" id="GO:0043130">
    <property type="term" value="F:ubiquitin binding"/>
    <property type="evidence" value="ECO:0007669"/>
    <property type="project" value="InterPro"/>
</dbReference>
<dbReference type="Proteomes" id="UP000268014">
    <property type="component" value="Unassembled WGS sequence"/>
</dbReference>
<dbReference type="InterPro" id="IPR002014">
    <property type="entry name" value="VHS_dom"/>
</dbReference>
<dbReference type="SUPFAM" id="SSF89009">
    <property type="entry name" value="GAT-like domain"/>
    <property type="match status" value="1"/>
</dbReference>
<dbReference type="PROSITE" id="PS50179">
    <property type="entry name" value="VHS"/>
    <property type="match status" value="1"/>
</dbReference>
<feature type="domain" description="GAT" evidence="8">
    <location>
        <begin position="149"/>
        <end position="282"/>
    </location>
</feature>
<dbReference type="SUPFAM" id="SSF48464">
    <property type="entry name" value="ENTH/VHS domain"/>
    <property type="match status" value="1"/>
</dbReference>
<name>A0A0N4W0L7_HAEPC</name>
<dbReference type="GO" id="GO:0006893">
    <property type="term" value="P:Golgi to plasma membrane transport"/>
    <property type="evidence" value="ECO:0007669"/>
    <property type="project" value="TreeGrafter"/>
</dbReference>
<dbReference type="Gene3D" id="1.20.5.170">
    <property type="match status" value="1"/>
</dbReference>
<evidence type="ECO:0000313" key="9">
    <source>
        <dbReference type="EMBL" id="VDO20143.1"/>
    </source>
</evidence>
<dbReference type="PROSITE" id="PS50909">
    <property type="entry name" value="GAT"/>
    <property type="match status" value="1"/>
</dbReference>
<proteinExistence type="inferred from homology"/>
<evidence type="ECO:0000256" key="2">
    <source>
        <dbReference type="ARBA" id="ARBA00004412"/>
    </source>
</evidence>
<dbReference type="GO" id="GO:0034394">
    <property type="term" value="P:protein localization to cell surface"/>
    <property type="evidence" value="ECO:0007669"/>
    <property type="project" value="TreeGrafter"/>
</dbReference>
<dbReference type="GO" id="GO:0005769">
    <property type="term" value="C:early endosome"/>
    <property type="evidence" value="ECO:0007669"/>
    <property type="project" value="UniProtKB-SubCell"/>
</dbReference>
<keyword evidence="4" id="KW-0813">Transport</keyword>
<dbReference type="WBParaSite" id="HPLM_0000311101-mRNA-1">
    <property type="protein sequence ID" value="HPLM_0000311101-mRNA-1"/>
    <property type="gene ID" value="HPLM_0000311101"/>
</dbReference>
<keyword evidence="6" id="KW-0653">Protein transport</keyword>
<evidence type="ECO:0000256" key="5">
    <source>
        <dbReference type="ARBA" id="ARBA00022843"/>
    </source>
</evidence>
<dbReference type="PANTHER" id="PTHR45905:SF1">
    <property type="entry name" value="GOLGI-LOCALIZED, GAMMA-ADAPTIN EAR CONTAINING, ARF BINDING PROTEIN"/>
    <property type="match status" value="1"/>
</dbReference>
<dbReference type="GO" id="GO:0005802">
    <property type="term" value="C:trans-Golgi network"/>
    <property type="evidence" value="ECO:0007669"/>
    <property type="project" value="InterPro"/>
</dbReference>
<dbReference type="Pfam" id="PF18308">
    <property type="entry name" value="GGA_N-GAT"/>
    <property type="match status" value="1"/>
</dbReference>
<dbReference type="Gene3D" id="1.25.40.90">
    <property type="match status" value="1"/>
</dbReference>
<evidence type="ECO:0000313" key="10">
    <source>
        <dbReference type="Proteomes" id="UP000268014"/>
    </source>
</evidence>
<keyword evidence="10" id="KW-1185">Reference proteome</keyword>
<dbReference type="STRING" id="6290.A0A0N4W0L7"/>
<evidence type="ECO:0000259" key="8">
    <source>
        <dbReference type="PROSITE" id="PS50909"/>
    </source>
</evidence>
<comment type="subcellular location">
    <subcellularLocation>
        <location evidence="2">Early endosome</location>
    </subcellularLocation>
    <subcellularLocation>
        <location evidence="1">Golgi apparatus</location>
        <location evidence="1">trans-Golgi network membrane</location>
        <topology evidence="1">Peripheral membrane protein</topology>
    </subcellularLocation>
</comment>
<protein>
    <submittedName>
        <fullName evidence="11">VHS domain-containing protein</fullName>
    </submittedName>
</protein>
<dbReference type="SMART" id="SM00288">
    <property type="entry name" value="VHS"/>
    <property type="match status" value="1"/>
</dbReference>
<keyword evidence="5" id="KW-0832">Ubl conjugation</keyword>
<evidence type="ECO:0000256" key="6">
    <source>
        <dbReference type="ARBA" id="ARBA00022927"/>
    </source>
</evidence>
<dbReference type="InterPro" id="IPR041198">
    <property type="entry name" value="GGA_N-GAT"/>
</dbReference>
<dbReference type="InterPro" id="IPR008942">
    <property type="entry name" value="ENTH_VHS"/>
</dbReference>
<accession>A0A0N4W0L7</accession>
<comment type="similarity">
    <text evidence="3">Belongs to the GGA protein family.</text>
</comment>
<dbReference type="GO" id="GO:0035091">
    <property type="term" value="F:phosphatidylinositol binding"/>
    <property type="evidence" value="ECO:0007669"/>
    <property type="project" value="InterPro"/>
</dbReference>
<evidence type="ECO:0000256" key="1">
    <source>
        <dbReference type="ARBA" id="ARBA00004150"/>
    </source>
</evidence>
<dbReference type="GO" id="GO:0006886">
    <property type="term" value="P:intracellular protein transport"/>
    <property type="evidence" value="ECO:0007669"/>
    <property type="project" value="InterPro"/>
</dbReference>
<dbReference type="InterPro" id="IPR038425">
    <property type="entry name" value="GAT_sf"/>
</dbReference>
<dbReference type="GO" id="GO:0031267">
    <property type="term" value="F:small GTPase binding"/>
    <property type="evidence" value="ECO:0007669"/>
    <property type="project" value="InterPro"/>
</dbReference>
<evidence type="ECO:0000256" key="3">
    <source>
        <dbReference type="ARBA" id="ARBA00008099"/>
    </source>
</evidence>
<sequence>MVEQNETERPIEYWISRSTDPFIDAETRKQYVQKLCDRVNYEADGAMVATGILGHKIVSPDQDEALYSLQAVDQLVRKCGEKVHNRVGKFRFLNQIVKLITPKYLGAQTSPEVYDSLREHNLITADPVIPEDEIMVVQLTTPKLAVFEDEEKARLLKELLNSTNPEDLQAANRLIQTLVKSEDQKIERRHKRADELDHARQLCKRLEEAMMEKTAECLGITPDIIYTEAKMKTLADELMTVRPHLFRFASDATENDEEALAEILAVNDQTLSWELPTKEAVEVTEESESGPLWETVNNTNDVRSKMEMPLSYKQDMW</sequence>
<gene>
    <name evidence="9" type="ORF">HPLM_LOCUS3103</name>
</gene>
<feature type="domain" description="VHS" evidence="7">
    <location>
        <begin position="34"/>
        <end position="117"/>
    </location>
</feature>
<evidence type="ECO:0000259" key="7">
    <source>
        <dbReference type="PROSITE" id="PS50179"/>
    </source>
</evidence>
<dbReference type="PANTHER" id="PTHR45905">
    <property type="entry name" value="GOLGI-LOCALIZED, GAMMA-ADAPTIN EAR CONTAINING, ARF BINDING PROTEIN"/>
    <property type="match status" value="1"/>
</dbReference>
<reference evidence="11" key="1">
    <citation type="submission" date="2017-02" db="UniProtKB">
        <authorList>
            <consortium name="WormBaseParasite"/>
        </authorList>
    </citation>
    <scope>IDENTIFICATION</scope>
</reference>
<dbReference type="Gene3D" id="1.20.58.160">
    <property type="match status" value="1"/>
</dbReference>
<dbReference type="EMBL" id="UZAF01016098">
    <property type="protein sequence ID" value="VDO20143.1"/>
    <property type="molecule type" value="Genomic_DNA"/>
</dbReference>